<accession>A0ABY8L9K5</accession>
<feature type="signal peptide" evidence="1">
    <location>
        <begin position="1"/>
        <end position="19"/>
    </location>
</feature>
<evidence type="ECO:0000256" key="1">
    <source>
        <dbReference type="SAM" id="SignalP"/>
    </source>
</evidence>
<evidence type="ECO:0000313" key="2">
    <source>
        <dbReference type="EMBL" id="WGH78039.1"/>
    </source>
</evidence>
<dbReference type="EMBL" id="CP122537">
    <property type="protein sequence ID" value="WGH78039.1"/>
    <property type="molecule type" value="Genomic_DNA"/>
</dbReference>
<organism evidence="2 3">
    <name type="scientific">Jannaschia ovalis</name>
    <dbReference type="NCBI Taxonomy" id="3038773"/>
    <lineage>
        <taxon>Bacteria</taxon>
        <taxon>Pseudomonadati</taxon>
        <taxon>Pseudomonadota</taxon>
        <taxon>Alphaproteobacteria</taxon>
        <taxon>Rhodobacterales</taxon>
        <taxon>Roseobacteraceae</taxon>
        <taxon>Jannaschia</taxon>
    </lineage>
</organism>
<dbReference type="RefSeq" id="WP_279964715.1">
    <property type="nucleotide sequence ID" value="NZ_CP122537.1"/>
</dbReference>
<feature type="chain" id="PRO_5045898082" evidence="1">
    <location>
        <begin position="20"/>
        <end position="129"/>
    </location>
</feature>
<keyword evidence="1" id="KW-0732">Signal</keyword>
<evidence type="ECO:0000313" key="3">
    <source>
        <dbReference type="Proteomes" id="UP001243420"/>
    </source>
</evidence>
<dbReference type="Pfam" id="PF20107">
    <property type="entry name" value="DUF6497"/>
    <property type="match status" value="1"/>
</dbReference>
<dbReference type="Proteomes" id="UP001243420">
    <property type="component" value="Chromosome"/>
</dbReference>
<protein>
    <submittedName>
        <fullName evidence="2">DUF6497 family protein</fullName>
    </submittedName>
</protein>
<gene>
    <name evidence="2" type="ORF">P8627_13510</name>
</gene>
<proteinExistence type="predicted"/>
<reference evidence="2 3" key="1">
    <citation type="submission" date="2023-04" db="EMBL/GenBank/DDBJ databases">
        <title>Jannaschia ovalis sp. nov., a marine bacterium isolated from sea tidal flat.</title>
        <authorList>
            <person name="Kwon D.Y."/>
            <person name="Kim J.-J."/>
        </authorList>
    </citation>
    <scope>NUCLEOTIDE SEQUENCE [LARGE SCALE GENOMIC DNA]</scope>
    <source>
        <strain evidence="2 3">GRR-S6-38</strain>
    </source>
</reference>
<name>A0ABY8L9K5_9RHOB</name>
<dbReference type="InterPro" id="IPR045467">
    <property type="entry name" value="DUF6497"/>
</dbReference>
<keyword evidence="3" id="KW-1185">Reference proteome</keyword>
<sequence length="129" mass="13692">MGSALGLALGLGLGGPAAAQGVPSGQAVVLWQVLWERVDGQGTQAILRFIAPAVARDGGSVDYDRARDDMDWLCETHGLPVAALPYARSDSIVVTLMDRPVPRGATDPEATQYFGLYRVENGTCEAENY</sequence>